<proteinExistence type="predicted"/>
<dbReference type="RefSeq" id="WP_150007261.1">
    <property type="nucleotide sequence ID" value="NZ_BKCN01000015.1"/>
</dbReference>
<dbReference type="EMBL" id="BKCN01000015">
    <property type="protein sequence ID" value="GER04914.1"/>
    <property type="molecule type" value="Genomic_DNA"/>
</dbReference>
<sequence length="105" mass="11323">MTADMASAVGLDRPGGVMISELYPEGPADQAGLLPGDVILQIDGEDVIDENGLRFRTATRGEGDAVVLDILRDGQRIEERVVLALLPETPERSITRLDGRHPFKG</sequence>
<keyword evidence="3" id="KW-1185">Reference proteome</keyword>
<protein>
    <recommendedName>
        <fullName evidence="1">PDZ domain-containing protein</fullName>
    </recommendedName>
</protein>
<evidence type="ECO:0000313" key="2">
    <source>
        <dbReference type="EMBL" id="GER04914.1"/>
    </source>
</evidence>
<dbReference type="InterPro" id="IPR041489">
    <property type="entry name" value="PDZ_6"/>
</dbReference>
<dbReference type="SUPFAM" id="SSF50156">
    <property type="entry name" value="PDZ domain-like"/>
    <property type="match status" value="1"/>
</dbReference>
<dbReference type="Gene3D" id="2.30.42.10">
    <property type="match status" value="1"/>
</dbReference>
<dbReference type="InterPro" id="IPR001478">
    <property type="entry name" value="PDZ"/>
</dbReference>
<accession>A0A5A7NB11</accession>
<gene>
    <name evidence="2" type="ORF">JCM17846_25960</name>
</gene>
<feature type="domain" description="PDZ" evidence="1">
    <location>
        <begin position="1"/>
        <end position="74"/>
    </location>
</feature>
<dbReference type="Proteomes" id="UP000324996">
    <property type="component" value="Unassembled WGS sequence"/>
</dbReference>
<organism evidence="2 3">
    <name type="scientific">Iodidimonas nitroreducens</name>
    <dbReference type="NCBI Taxonomy" id="1236968"/>
    <lineage>
        <taxon>Bacteria</taxon>
        <taxon>Pseudomonadati</taxon>
        <taxon>Pseudomonadota</taxon>
        <taxon>Alphaproteobacteria</taxon>
        <taxon>Iodidimonadales</taxon>
        <taxon>Iodidimonadaceae</taxon>
        <taxon>Iodidimonas</taxon>
    </lineage>
</organism>
<dbReference type="InterPro" id="IPR036034">
    <property type="entry name" value="PDZ_sf"/>
</dbReference>
<comment type="caution">
    <text evidence="2">The sequence shown here is derived from an EMBL/GenBank/DDBJ whole genome shotgun (WGS) entry which is preliminary data.</text>
</comment>
<reference evidence="2 3" key="1">
    <citation type="submission" date="2019-09" db="EMBL/GenBank/DDBJ databases">
        <title>NBRP : Genome information of microbial organism related human and environment.</title>
        <authorList>
            <person name="Hattori M."/>
            <person name="Oshima K."/>
            <person name="Inaba H."/>
            <person name="Suda W."/>
            <person name="Sakamoto M."/>
            <person name="Iino T."/>
            <person name="Kitahara M."/>
            <person name="Oshida Y."/>
            <person name="Iida T."/>
            <person name="Kudo T."/>
            <person name="Itoh T."/>
            <person name="Ohkuma M."/>
        </authorList>
    </citation>
    <scope>NUCLEOTIDE SEQUENCE [LARGE SCALE GENOMIC DNA]</scope>
    <source>
        <strain evidence="2 3">Q-1</strain>
    </source>
</reference>
<evidence type="ECO:0000313" key="3">
    <source>
        <dbReference type="Proteomes" id="UP000324996"/>
    </source>
</evidence>
<dbReference type="AlphaFoldDB" id="A0A5A7NB11"/>
<dbReference type="Pfam" id="PF17820">
    <property type="entry name" value="PDZ_6"/>
    <property type="match status" value="1"/>
</dbReference>
<evidence type="ECO:0000259" key="1">
    <source>
        <dbReference type="PROSITE" id="PS50106"/>
    </source>
</evidence>
<dbReference type="SMART" id="SM00228">
    <property type="entry name" value="PDZ"/>
    <property type="match status" value="1"/>
</dbReference>
<dbReference type="PROSITE" id="PS50106">
    <property type="entry name" value="PDZ"/>
    <property type="match status" value="1"/>
</dbReference>
<name>A0A5A7NB11_9PROT</name>